<dbReference type="GO" id="GO:0030170">
    <property type="term" value="F:pyridoxal phosphate binding"/>
    <property type="evidence" value="ECO:0007669"/>
    <property type="project" value="UniProtKB-UniRule"/>
</dbReference>
<comment type="subunit">
    <text evidence="5">Homodimer.</text>
</comment>
<feature type="binding site" evidence="5">
    <location>
        <position position="356"/>
    </location>
    <ligand>
        <name>substrate</name>
    </ligand>
</feature>
<feature type="binding site" evidence="5">
    <location>
        <position position="262"/>
    </location>
    <ligand>
        <name>substrate</name>
    </ligand>
</feature>
<evidence type="ECO:0000256" key="6">
    <source>
        <dbReference type="NCBIfam" id="TIGR01048"/>
    </source>
</evidence>
<sequence length="383" mass="42494">MDKLKAYDTPFYLYDLDLLNASLSACKTQADRFGYHVHYAMKANTNDMVLREIVKAGFGADCVSGNEVKKAFQSGFDPKAIVFAGVGKSDKEITDALEIGIGRFNVESVQELEVLNELAAKYNAIAEVNIRINPNVKSYTHANITTGLNENKFGVSAEDIQEIIQLTENLKHIKLGGLHFHIGSQITRMEAFKNLCLRVNEINENCKQYGWKPDVLNLGGGLGIDYVNPKDNPHADFQLYFETINGLLEADQDQEIHFELGRSLVGQCGQLITKVLYEKLGKTKDFLIVDAGMTELMRPALYQAQHFIENLSSEAAEQNYDVVGPICESTDCFGKEMPLPKSKRGDLLAIYSAGAYGESMANAYNLRAQNPSAYIINGKVVRP</sequence>
<evidence type="ECO:0000259" key="10">
    <source>
        <dbReference type="Pfam" id="PF02784"/>
    </source>
</evidence>
<dbReference type="GO" id="GO:0009089">
    <property type="term" value="P:lysine biosynthetic process via diaminopimelate"/>
    <property type="evidence" value="ECO:0007669"/>
    <property type="project" value="UniProtKB-UniRule"/>
</dbReference>
<dbReference type="InterPro" id="IPR022643">
    <property type="entry name" value="De-COase2_C"/>
</dbReference>
<feature type="binding site" evidence="5">
    <location>
        <position position="298"/>
    </location>
    <ligand>
        <name>substrate</name>
    </ligand>
</feature>
<feature type="binding site" evidence="5">
    <location>
        <begin position="259"/>
        <end position="262"/>
    </location>
    <ligand>
        <name>pyridoxal 5'-phosphate</name>
        <dbReference type="ChEBI" id="CHEBI:597326"/>
    </ligand>
</feature>
<dbReference type="InterPro" id="IPR009006">
    <property type="entry name" value="Ala_racemase/Decarboxylase_C"/>
</dbReference>
<keyword evidence="12" id="KW-1185">Reference proteome</keyword>
<comment type="pathway">
    <text evidence="5 8">Amino-acid biosynthesis; L-lysine biosynthesis via DAP pathway; L-lysine from DL-2,6-diaminopimelate: step 1/1.</text>
</comment>
<evidence type="ECO:0000256" key="5">
    <source>
        <dbReference type="HAMAP-Rule" id="MF_02120"/>
    </source>
</evidence>
<keyword evidence="4 5" id="KW-0456">Lyase</keyword>
<comment type="function">
    <text evidence="5">Specifically catalyzes the decarboxylation of meso-diaminopimelate (meso-DAP) to L-lysine.</text>
</comment>
<dbReference type="PRINTS" id="PR01179">
    <property type="entry name" value="ODADCRBXLASE"/>
</dbReference>
<dbReference type="InterPro" id="IPR022653">
    <property type="entry name" value="De-COase2_pyr-phos_BS"/>
</dbReference>
<keyword evidence="3 5" id="KW-0663">Pyridoxal phosphate</keyword>
<accession>A0A5C6VAA0</accession>
<feature type="binding site" evidence="5">
    <location>
        <position position="221"/>
    </location>
    <ligand>
        <name>pyridoxal 5'-phosphate</name>
        <dbReference type="ChEBI" id="CHEBI:597326"/>
    </ligand>
</feature>
<reference evidence="11 12" key="1">
    <citation type="submission" date="2019-08" db="EMBL/GenBank/DDBJ databases">
        <title>Genome of Luteibaculum oceani JCM 18817.</title>
        <authorList>
            <person name="Bowman J.P."/>
        </authorList>
    </citation>
    <scope>NUCLEOTIDE SEQUENCE [LARGE SCALE GENOMIC DNA]</scope>
    <source>
        <strain evidence="11 12">JCM 18817</strain>
    </source>
</reference>
<dbReference type="FunFam" id="3.20.20.10:FF:000003">
    <property type="entry name" value="Diaminopimelate decarboxylase"/>
    <property type="match status" value="1"/>
</dbReference>
<keyword evidence="5 8" id="KW-0457">Lysine biosynthesis</keyword>
<dbReference type="InterPro" id="IPR002986">
    <property type="entry name" value="DAP_deCOOHase_LysA"/>
</dbReference>
<dbReference type="PROSITE" id="PS00878">
    <property type="entry name" value="ODR_DC_2_1"/>
    <property type="match status" value="1"/>
</dbReference>
<dbReference type="OrthoDB" id="9802241at2"/>
<dbReference type="PROSITE" id="PS00879">
    <property type="entry name" value="ODR_DC_2_2"/>
    <property type="match status" value="1"/>
</dbReference>
<dbReference type="Pfam" id="PF00278">
    <property type="entry name" value="Orn_DAP_Arg_deC"/>
    <property type="match status" value="1"/>
</dbReference>
<dbReference type="UniPathway" id="UPA00034">
    <property type="reaction ID" value="UER00027"/>
</dbReference>
<feature type="domain" description="Orn/DAP/Arg decarboxylase 2 N-terminal" evidence="10">
    <location>
        <begin position="26"/>
        <end position="265"/>
    </location>
</feature>
<dbReference type="Pfam" id="PF02784">
    <property type="entry name" value="Orn_Arg_deC_N"/>
    <property type="match status" value="1"/>
</dbReference>
<feature type="binding site" evidence="5">
    <location>
        <position position="328"/>
    </location>
    <ligand>
        <name>substrate</name>
    </ligand>
</feature>
<keyword evidence="5" id="KW-0028">Amino-acid biosynthesis</keyword>
<dbReference type="PANTHER" id="PTHR43727">
    <property type="entry name" value="DIAMINOPIMELATE DECARBOXYLASE"/>
    <property type="match status" value="1"/>
</dbReference>
<dbReference type="Gene3D" id="2.40.37.10">
    <property type="entry name" value="Lyase, Ornithine Decarboxylase, Chain A, domain 1"/>
    <property type="match status" value="1"/>
</dbReference>
<evidence type="ECO:0000256" key="7">
    <source>
        <dbReference type="PIRSR" id="PIRSR600183-50"/>
    </source>
</evidence>
<dbReference type="InterPro" id="IPR022644">
    <property type="entry name" value="De-COase2_N"/>
</dbReference>
<comment type="caution">
    <text evidence="11">The sequence shown here is derived from an EMBL/GenBank/DDBJ whole genome shotgun (WGS) entry which is preliminary data.</text>
</comment>
<dbReference type="InterPro" id="IPR000183">
    <property type="entry name" value="Orn/DAP/Arg_de-COase"/>
</dbReference>
<comment type="cofactor">
    <cofactor evidence="1 5 7 8">
        <name>pyridoxal 5'-phosphate</name>
        <dbReference type="ChEBI" id="CHEBI:597326"/>
    </cofactor>
</comment>
<dbReference type="AlphaFoldDB" id="A0A5C6VAA0"/>
<feature type="modified residue" description="N6-(pyridoxal phosphate)lysine" evidence="5 7">
    <location>
        <position position="42"/>
    </location>
</feature>
<feature type="binding site" evidence="5">
    <location>
        <position position="302"/>
    </location>
    <ligand>
        <name>substrate</name>
    </ligand>
</feature>
<gene>
    <name evidence="5 11" type="primary">lysA</name>
    <name evidence="11" type="ORF">FRX97_03225</name>
</gene>
<evidence type="ECO:0000256" key="2">
    <source>
        <dbReference type="ARBA" id="ARBA00022793"/>
    </source>
</evidence>
<comment type="similarity">
    <text evidence="5">Belongs to the Orn/Lys/Arg decarboxylase class-II family. LysA subfamily.</text>
</comment>
<feature type="binding site" evidence="5">
    <location>
        <position position="356"/>
    </location>
    <ligand>
        <name>pyridoxal 5'-phosphate</name>
        <dbReference type="ChEBI" id="CHEBI:597326"/>
    </ligand>
</feature>
<evidence type="ECO:0000256" key="8">
    <source>
        <dbReference type="RuleBase" id="RU003738"/>
    </source>
</evidence>
<dbReference type="Proteomes" id="UP000321168">
    <property type="component" value="Unassembled WGS sequence"/>
</dbReference>
<dbReference type="Gene3D" id="3.20.20.10">
    <property type="entry name" value="Alanine racemase"/>
    <property type="match status" value="1"/>
</dbReference>
<feature type="domain" description="Orn/DAP/Arg decarboxylase 2 C-terminal" evidence="9">
    <location>
        <begin position="11"/>
        <end position="354"/>
    </location>
</feature>
<evidence type="ECO:0000256" key="3">
    <source>
        <dbReference type="ARBA" id="ARBA00022898"/>
    </source>
</evidence>
<comment type="catalytic activity">
    <reaction evidence="5 8">
        <text>meso-2,6-diaminopimelate + H(+) = L-lysine + CO2</text>
        <dbReference type="Rhea" id="RHEA:15101"/>
        <dbReference type="ChEBI" id="CHEBI:15378"/>
        <dbReference type="ChEBI" id="CHEBI:16526"/>
        <dbReference type="ChEBI" id="CHEBI:32551"/>
        <dbReference type="ChEBI" id="CHEBI:57791"/>
        <dbReference type="EC" id="4.1.1.20"/>
    </reaction>
</comment>
<dbReference type="PRINTS" id="PR01181">
    <property type="entry name" value="DAPDCRBXLASE"/>
</dbReference>
<protein>
    <recommendedName>
        <fullName evidence="5 6">Diaminopimelate decarboxylase</fullName>
        <shortName evidence="5">DAP decarboxylase</shortName>
        <shortName evidence="5">DAPDC</shortName>
        <ecNumber evidence="5 6">4.1.1.20</ecNumber>
    </recommendedName>
</protein>
<dbReference type="GO" id="GO:0008836">
    <property type="term" value="F:diaminopimelate decarboxylase activity"/>
    <property type="evidence" value="ECO:0007669"/>
    <property type="project" value="UniProtKB-UniRule"/>
</dbReference>
<dbReference type="SUPFAM" id="SSF51419">
    <property type="entry name" value="PLP-binding barrel"/>
    <property type="match status" value="1"/>
</dbReference>
<organism evidence="11 12">
    <name type="scientific">Luteibaculum oceani</name>
    <dbReference type="NCBI Taxonomy" id="1294296"/>
    <lineage>
        <taxon>Bacteria</taxon>
        <taxon>Pseudomonadati</taxon>
        <taxon>Bacteroidota</taxon>
        <taxon>Flavobacteriia</taxon>
        <taxon>Flavobacteriales</taxon>
        <taxon>Luteibaculaceae</taxon>
        <taxon>Luteibaculum</taxon>
    </lineage>
</organism>
<dbReference type="PANTHER" id="PTHR43727:SF2">
    <property type="entry name" value="GROUP IV DECARBOXYLASE"/>
    <property type="match status" value="1"/>
</dbReference>
<dbReference type="HAMAP" id="MF_02120">
    <property type="entry name" value="LysA"/>
    <property type="match status" value="1"/>
</dbReference>
<dbReference type="InterPro" id="IPR029066">
    <property type="entry name" value="PLP-binding_barrel"/>
</dbReference>
<name>A0A5C6VAA0_9FLAO</name>
<evidence type="ECO:0000313" key="11">
    <source>
        <dbReference type="EMBL" id="TXC82179.1"/>
    </source>
</evidence>
<dbReference type="NCBIfam" id="TIGR01048">
    <property type="entry name" value="lysA"/>
    <property type="match status" value="1"/>
</dbReference>
<dbReference type="InterPro" id="IPR022657">
    <property type="entry name" value="De-COase2_CS"/>
</dbReference>
<evidence type="ECO:0000256" key="4">
    <source>
        <dbReference type="ARBA" id="ARBA00023239"/>
    </source>
</evidence>
<feature type="active site" description="Proton donor" evidence="7">
    <location>
        <position position="327"/>
    </location>
</feature>
<dbReference type="SUPFAM" id="SSF50621">
    <property type="entry name" value="Alanine racemase C-terminal domain-like"/>
    <property type="match status" value="1"/>
</dbReference>
<dbReference type="EC" id="4.1.1.20" evidence="5 6"/>
<evidence type="ECO:0000313" key="12">
    <source>
        <dbReference type="Proteomes" id="UP000321168"/>
    </source>
</evidence>
<evidence type="ECO:0000256" key="1">
    <source>
        <dbReference type="ARBA" id="ARBA00001933"/>
    </source>
</evidence>
<proteinExistence type="inferred from homology"/>
<keyword evidence="2 5" id="KW-0210">Decarboxylase</keyword>
<dbReference type="EMBL" id="VORB01000002">
    <property type="protein sequence ID" value="TXC82179.1"/>
    <property type="molecule type" value="Genomic_DNA"/>
</dbReference>
<evidence type="ECO:0000259" key="9">
    <source>
        <dbReference type="Pfam" id="PF00278"/>
    </source>
</evidence>
<dbReference type="CDD" id="cd06828">
    <property type="entry name" value="PLPDE_III_DapDC"/>
    <property type="match status" value="1"/>
</dbReference>